<feature type="region of interest" description="Disordered" evidence="1">
    <location>
        <begin position="40"/>
        <end position="81"/>
    </location>
</feature>
<accession>A0ABR0FWB4</accession>
<feature type="compositionally biased region" description="Basic and acidic residues" evidence="1">
    <location>
        <begin position="44"/>
        <end position="57"/>
    </location>
</feature>
<comment type="caution">
    <text evidence="2">The sequence shown here is derived from an EMBL/GenBank/DDBJ whole genome shotgun (WGS) entry which is preliminary data.</text>
</comment>
<sequence>MLNKQNSPAMTSVAPVMSGHFIRRDQVIKKPAVIPQRAWTAEQVTRRRPDSVAEHINDPTTTGWLQGRTFPPSPTPNTNPVTLPARVAAPQKSNSLNACCIVTFCFPYSPKSPGITNPLTPTQMIRTGT</sequence>
<evidence type="ECO:0000313" key="3">
    <source>
        <dbReference type="Proteomes" id="UP001322138"/>
    </source>
</evidence>
<keyword evidence="3" id="KW-1185">Reference proteome</keyword>
<gene>
    <name evidence="2" type="ORF">QC761_0027290</name>
</gene>
<protein>
    <submittedName>
        <fullName evidence="2">Uncharacterized protein</fullName>
    </submittedName>
</protein>
<evidence type="ECO:0000256" key="1">
    <source>
        <dbReference type="SAM" id="MobiDB-lite"/>
    </source>
</evidence>
<dbReference type="EMBL" id="JAFFGZ010000002">
    <property type="protein sequence ID" value="KAK4647240.1"/>
    <property type="molecule type" value="Genomic_DNA"/>
</dbReference>
<dbReference type="Proteomes" id="UP001322138">
    <property type="component" value="Unassembled WGS sequence"/>
</dbReference>
<reference evidence="2 3" key="1">
    <citation type="journal article" date="2023" name="bioRxiv">
        <title>High-quality genome assemblies of four members of thePodospora anserinaspecies complex.</title>
        <authorList>
            <person name="Ament-Velasquez S.L."/>
            <person name="Vogan A.A."/>
            <person name="Wallerman O."/>
            <person name="Hartmann F."/>
            <person name="Gautier V."/>
            <person name="Silar P."/>
            <person name="Giraud T."/>
            <person name="Johannesson H."/>
        </authorList>
    </citation>
    <scope>NUCLEOTIDE SEQUENCE [LARGE SCALE GENOMIC DNA]</scope>
    <source>
        <strain evidence="2 3">CBS 112042</strain>
    </source>
</reference>
<organism evidence="2 3">
    <name type="scientific">Podospora bellae-mahoneyi</name>
    <dbReference type="NCBI Taxonomy" id="2093777"/>
    <lineage>
        <taxon>Eukaryota</taxon>
        <taxon>Fungi</taxon>
        <taxon>Dikarya</taxon>
        <taxon>Ascomycota</taxon>
        <taxon>Pezizomycotina</taxon>
        <taxon>Sordariomycetes</taxon>
        <taxon>Sordariomycetidae</taxon>
        <taxon>Sordariales</taxon>
        <taxon>Podosporaceae</taxon>
        <taxon>Podospora</taxon>
    </lineage>
</organism>
<proteinExistence type="predicted"/>
<evidence type="ECO:0000313" key="2">
    <source>
        <dbReference type="EMBL" id="KAK4647240.1"/>
    </source>
</evidence>
<dbReference type="GeneID" id="87891306"/>
<name>A0ABR0FWB4_9PEZI</name>
<dbReference type="RefSeq" id="XP_062736216.1">
    <property type="nucleotide sequence ID" value="XM_062872194.1"/>
</dbReference>